<dbReference type="EMBL" id="JAUCMV010000002">
    <property type="protein sequence ID" value="KAK0415105.1"/>
    <property type="molecule type" value="Genomic_DNA"/>
</dbReference>
<keyword evidence="2" id="KW-1185">Reference proteome</keyword>
<gene>
    <name evidence="1" type="ORF">QR680_011774</name>
</gene>
<reference evidence="1" key="1">
    <citation type="submission" date="2023-06" db="EMBL/GenBank/DDBJ databases">
        <title>Genomic analysis of the entomopathogenic nematode Steinernema hermaphroditum.</title>
        <authorList>
            <person name="Schwarz E.M."/>
            <person name="Heppert J.K."/>
            <person name="Baniya A."/>
            <person name="Schwartz H.T."/>
            <person name="Tan C.-H."/>
            <person name="Antoshechkin I."/>
            <person name="Sternberg P.W."/>
            <person name="Goodrich-Blair H."/>
            <person name="Dillman A.R."/>
        </authorList>
    </citation>
    <scope>NUCLEOTIDE SEQUENCE</scope>
    <source>
        <strain evidence="1">PS9179</strain>
        <tissue evidence="1">Whole animal</tissue>
    </source>
</reference>
<comment type="caution">
    <text evidence="1">The sequence shown here is derived from an EMBL/GenBank/DDBJ whole genome shotgun (WGS) entry which is preliminary data.</text>
</comment>
<dbReference type="AlphaFoldDB" id="A0AA39HZP2"/>
<dbReference type="Proteomes" id="UP001175271">
    <property type="component" value="Unassembled WGS sequence"/>
</dbReference>
<evidence type="ECO:0000313" key="1">
    <source>
        <dbReference type="EMBL" id="KAK0415105.1"/>
    </source>
</evidence>
<organism evidence="1 2">
    <name type="scientific">Steinernema hermaphroditum</name>
    <dbReference type="NCBI Taxonomy" id="289476"/>
    <lineage>
        <taxon>Eukaryota</taxon>
        <taxon>Metazoa</taxon>
        <taxon>Ecdysozoa</taxon>
        <taxon>Nematoda</taxon>
        <taxon>Chromadorea</taxon>
        <taxon>Rhabditida</taxon>
        <taxon>Tylenchina</taxon>
        <taxon>Panagrolaimomorpha</taxon>
        <taxon>Strongyloidoidea</taxon>
        <taxon>Steinernematidae</taxon>
        <taxon>Steinernema</taxon>
    </lineage>
</organism>
<name>A0AA39HZP2_9BILA</name>
<sequence>MFCIRVVDEEMMSKFLDVPRKEAPLTKSDLSKLVKISRFAPRICMTDFSSVGDESVKGTFYRDLLHNQFHCRGGLYIEGTITEEKFAFLRTQLDQDFLTSLTVPEELLSNERWLHVLFTHFFKGNRFRQINLRELKQLDDKFVQIMRIWASCASPQGIEKKVFVKDGVFYEEFHDDLNVRTVDLDKNTVEVTAHLPENPSRVVQWKQFRNNERHWCRESLELEFVEI</sequence>
<accession>A0AA39HZP2</accession>
<protein>
    <submittedName>
        <fullName evidence="1">Uncharacterized protein</fullName>
    </submittedName>
</protein>
<evidence type="ECO:0000313" key="2">
    <source>
        <dbReference type="Proteomes" id="UP001175271"/>
    </source>
</evidence>
<proteinExistence type="predicted"/>